<reference evidence="2" key="2">
    <citation type="submission" date="2019-02" db="EMBL/GenBank/DDBJ databases">
        <title>Opniocepnalus argus Var Kimnra genome.</title>
        <authorList>
            <person name="Zhou C."/>
            <person name="Xiao S."/>
        </authorList>
    </citation>
    <scope>NUCLEOTIDE SEQUENCE [LARGE SCALE GENOMIC DNA]</scope>
</reference>
<keyword evidence="2" id="KW-1185">Reference proteome</keyword>
<accession>A0A6G1QFT2</accession>
<gene>
    <name evidence="1" type="ORF">EXN66_Car017228</name>
</gene>
<evidence type="ECO:0000313" key="2">
    <source>
        <dbReference type="Proteomes" id="UP000503349"/>
    </source>
</evidence>
<proteinExistence type="predicted"/>
<name>A0A6G1QFT2_CHAAH</name>
<dbReference type="AlphaFoldDB" id="A0A6G1QFT2"/>
<evidence type="ECO:0000313" key="1">
    <source>
        <dbReference type="EMBL" id="KAF3701540.1"/>
    </source>
</evidence>
<sequence length="50" mass="5729">MHSLSVLLGKEIDSGYKKVSTSCQFHVKVKTDVYKVIKFSKKKILKSENK</sequence>
<organism evidence="1 2">
    <name type="scientific">Channa argus</name>
    <name type="common">Northern snakehead</name>
    <name type="synonym">Ophicephalus argus</name>
    <dbReference type="NCBI Taxonomy" id="215402"/>
    <lineage>
        <taxon>Eukaryota</taxon>
        <taxon>Metazoa</taxon>
        <taxon>Chordata</taxon>
        <taxon>Craniata</taxon>
        <taxon>Vertebrata</taxon>
        <taxon>Euteleostomi</taxon>
        <taxon>Actinopterygii</taxon>
        <taxon>Neopterygii</taxon>
        <taxon>Teleostei</taxon>
        <taxon>Neoteleostei</taxon>
        <taxon>Acanthomorphata</taxon>
        <taxon>Anabantaria</taxon>
        <taxon>Anabantiformes</taxon>
        <taxon>Channoidei</taxon>
        <taxon>Channidae</taxon>
        <taxon>Channa</taxon>
    </lineage>
</organism>
<dbReference type="Proteomes" id="UP000503349">
    <property type="component" value="Chromosome 16"/>
</dbReference>
<reference evidence="1 2" key="1">
    <citation type="submission" date="2019-02" db="EMBL/GenBank/DDBJ databases">
        <title>Opniocepnalus argus genome.</title>
        <authorList>
            <person name="Zhou C."/>
            <person name="Xiao S."/>
        </authorList>
    </citation>
    <scope>NUCLEOTIDE SEQUENCE [LARGE SCALE GENOMIC DNA]</scope>
    <source>
        <strain evidence="1">OARG1902GOOAL</strain>
        <tissue evidence="1">Muscle</tissue>
    </source>
</reference>
<dbReference type="EMBL" id="CM015727">
    <property type="protein sequence ID" value="KAF3701540.1"/>
    <property type="molecule type" value="Genomic_DNA"/>
</dbReference>
<protein>
    <submittedName>
        <fullName evidence="1">Uncharacterized protein</fullName>
    </submittedName>
</protein>